<dbReference type="Pfam" id="PF05636">
    <property type="entry name" value="HIGH_NTase1"/>
    <property type="match status" value="1"/>
</dbReference>
<organism evidence="2 3">
    <name type="scientific">Methanocaldococcus infernus (strain DSM 11812 / JCM 15783 / ME)</name>
    <dbReference type="NCBI Taxonomy" id="573063"/>
    <lineage>
        <taxon>Archaea</taxon>
        <taxon>Methanobacteriati</taxon>
        <taxon>Methanobacteriota</taxon>
        <taxon>Methanomada group</taxon>
        <taxon>Methanococci</taxon>
        <taxon>Methanococcales</taxon>
        <taxon>Methanocaldococcaceae</taxon>
        <taxon>Methanocaldococcus</taxon>
    </lineage>
</organism>
<dbReference type="InterPro" id="IPR032266">
    <property type="entry name" value="HIGH_NTase1_ass"/>
</dbReference>
<dbReference type="OrthoDB" id="68916at2157"/>
<name>D5VRR7_METIM</name>
<dbReference type="Proteomes" id="UP000002061">
    <property type="component" value="Chromosome"/>
</dbReference>
<sequence length="334" mass="38949">MIEDIKEIKKDAKEKDEKSFKQYYKIVENKRVVSDFTEYNPLHKGHKYALDKGREKGFFVSVLPGPLERSGRGIPYLFNRYIRARMAIAAGVNLVVEGPPMGLLGSGQYMLCLIKLFYHLKAEIIPRGYIPDPTMEKVINCINRGYHIIVKPFKIMCAETKEILGEKLEIDNYVIASMSQTIYKLKPILNYEPKFLFIRRLEGISGTKIREAILKGKFELVKDMLPESTLKILEELKREGLENYILKRDTERILETANNYDLYKYLPNHVAELLEKNRPYNSLEEIKKVIPKGFSRHFKERILTRLEARIEKETIKKYIENYPAKIKIIGHAST</sequence>
<evidence type="ECO:0000259" key="1">
    <source>
        <dbReference type="Pfam" id="PF16581"/>
    </source>
</evidence>
<feature type="domain" description="Putative cytidyltransferase-related C-terminal region" evidence="1">
    <location>
        <begin position="131"/>
        <end position="330"/>
    </location>
</feature>
<dbReference type="InterPro" id="IPR008513">
    <property type="entry name" value="tRNA(Met)_cyd_acetate_ligase"/>
</dbReference>
<dbReference type="HOGENOM" id="CLU_777585_0_0_2"/>
<dbReference type="Gene3D" id="1.20.58.620">
    <property type="match status" value="1"/>
</dbReference>
<dbReference type="Pfam" id="PF16581">
    <property type="entry name" value="HIGH_NTase1_ass"/>
    <property type="match status" value="1"/>
</dbReference>
<accession>D5VRR7</accession>
<gene>
    <name evidence="2" type="ordered locus">Metin_0601</name>
</gene>
<dbReference type="EMBL" id="CP002009">
    <property type="protein sequence ID" value="ADG13270.1"/>
    <property type="molecule type" value="Genomic_DNA"/>
</dbReference>
<dbReference type="STRING" id="573063.Metin_0601"/>
<dbReference type="Gene3D" id="3.40.50.620">
    <property type="entry name" value="HUPs"/>
    <property type="match status" value="1"/>
</dbReference>
<dbReference type="eggNOG" id="arCOG03224">
    <property type="taxonomic scope" value="Archaea"/>
</dbReference>
<dbReference type="GeneID" id="9131608"/>
<dbReference type="RefSeq" id="WP_013100016.1">
    <property type="nucleotide sequence ID" value="NC_014122.1"/>
</dbReference>
<dbReference type="AlphaFoldDB" id="D5VRR7"/>
<reference evidence="2" key="1">
    <citation type="submission" date="2010-04" db="EMBL/GenBank/DDBJ databases">
        <title>Complete sequence of Methanocaldococcus infernus ME.</title>
        <authorList>
            <consortium name="US DOE Joint Genome Institute"/>
            <person name="Lucas S."/>
            <person name="Copeland A."/>
            <person name="Lapidus A."/>
            <person name="Cheng J.-F."/>
            <person name="Bruce D."/>
            <person name="Goodwin L."/>
            <person name="Pitluck S."/>
            <person name="Munk A.C."/>
            <person name="Detter J.C."/>
            <person name="Han C."/>
            <person name="Tapia R."/>
            <person name="Land M."/>
            <person name="Hauser L."/>
            <person name="Kyrpides N."/>
            <person name="Mikhailova N."/>
            <person name="Sieprawska-Lupa M."/>
            <person name="Whitman W.B."/>
            <person name="Woyke T."/>
        </authorList>
    </citation>
    <scope>NUCLEOTIDE SEQUENCE [LARGE SCALE GENOMIC DNA]</scope>
    <source>
        <strain evidence="2">ME</strain>
    </source>
</reference>
<evidence type="ECO:0000313" key="3">
    <source>
        <dbReference type="Proteomes" id="UP000002061"/>
    </source>
</evidence>
<dbReference type="InterPro" id="IPR014729">
    <property type="entry name" value="Rossmann-like_a/b/a_fold"/>
</dbReference>
<dbReference type="KEGG" id="mif:Metin_0601"/>
<protein>
    <recommendedName>
        <fullName evidence="1">Putative cytidyltransferase-related C-terminal region domain-containing protein</fullName>
    </recommendedName>
</protein>
<keyword evidence="3" id="KW-1185">Reference proteome</keyword>
<dbReference type="PANTHER" id="PTHR37825:SF1">
    <property type="entry name" value="TRNA(MET) CYTIDINE ACETATE LIGASE"/>
    <property type="match status" value="1"/>
</dbReference>
<dbReference type="SUPFAM" id="SSF52374">
    <property type="entry name" value="Nucleotidylyl transferase"/>
    <property type="match status" value="1"/>
</dbReference>
<proteinExistence type="predicted"/>
<evidence type="ECO:0000313" key="2">
    <source>
        <dbReference type="EMBL" id="ADG13270.1"/>
    </source>
</evidence>
<dbReference type="PANTHER" id="PTHR37825">
    <property type="entry name" value="TRNA(MET) CYTIDINE ACETATE LIGASE"/>
    <property type="match status" value="1"/>
</dbReference>